<protein>
    <submittedName>
        <fullName evidence="2">Uncharacterized protein</fullName>
    </submittedName>
</protein>
<dbReference type="Proteomes" id="UP000027222">
    <property type="component" value="Unassembled WGS sequence"/>
</dbReference>
<feature type="compositionally biased region" description="Acidic residues" evidence="1">
    <location>
        <begin position="232"/>
        <end position="254"/>
    </location>
</feature>
<sequence length="254" mass="29893">MQSPTSCSRSLTSSSWADATDEEEREEGSRDEGRLPFSFPCAALREHSLQVRRRLGFGVGISFREDDNFNLNFNLPPQLLQPEHSSRPVNPHAQGLPASGTFNSAYWVYVAYLLTLVWRERICDDISDDEDERQEFEGGWRRRKTEGVHLLRPPVERRYFVIEERNMDTNMLRFTQLDYTLRISSFAISYLSCGVELILPWDWRSLSVVGWTRWAEGEERNWRCLDMAMAEHEEEEAEQEQEQEEEEEEQRSSW</sequence>
<reference evidence="3" key="1">
    <citation type="journal article" date="2014" name="Proc. Natl. Acad. Sci. U.S.A.">
        <title>Extensive sampling of basidiomycete genomes demonstrates inadequacy of the white-rot/brown-rot paradigm for wood decay fungi.</title>
        <authorList>
            <person name="Riley R."/>
            <person name="Salamov A.A."/>
            <person name="Brown D.W."/>
            <person name="Nagy L.G."/>
            <person name="Floudas D."/>
            <person name="Held B.W."/>
            <person name="Levasseur A."/>
            <person name="Lombard V."/>
            <person name="Morin E."/>
            <person name="Otillar R."/>
            <person name="Lindquist E.A."/>
            <person name="Sun H."/>
            <person name="LaButti K.M."/>
            <person name="Schmutz J."/>
            <person name="Jabbour D."/>
            <person name="Luo H."/>
            <person name="Baker S.E."/>
            <person name="Pisabarro A.G."/>
            <person name="Walton J.D."/>
            <person name="Blanchette R.A."/>
            <person name="Henrissat B."/>
            <person name="Martin F."/>
            <person name="Cullen D."/>
            <person name="Hibbett D.S."/>
            <person name="Grigoriev I.V."/>
        </authorList>
    </citation>
    <scope>NUCLEOTIDE SEQUENCE [LARGE SCALE GENOMIC DNA]</scope>
    <source>
        <strain evidence="3">CBS 339.88</strain>
    </source>
</reference>
<dbReference type="AlphaFoldDB" id="A0A067SK25"/>
<feature type="region of interest" description="Disordered" evidence="1">
    <location>
        <begin position="231"/>
        <end position="254"/>
    </location>
</feature>
<evidence type="ECO:0000313" key="2">
    <source>
        <dbReference type="EMBL" id="KDR71256.1"/>
    </source>
</evidence>
<proteinExistence type="predicted"/>
<name>A0A067SK25_GALM3</name>
<accession>A0A067SK25</accession>
<keyword evidence="3" id="KW-1185">Reference proteome</keyword>
<feature type="compositionally biased region" description="Low complexity" evidence="1">
    <location>
        <begin position="1"/>
        <end position="15"/>
    </location>
</feature>
<feature type="region of interest" description="Disordered" evidence="1">
    <location>
        <begin position="1"/>
        <end position="33"/>
    </location>
</feature>
<dbReference type="EMBL" id="KL142393">
    <property type="protein sequence ID" value="KDR71256.1"/>
    <property type="molecule type" value="Genomic_DNA"/>
</dbReference>
<evidence type="ECO:0000313" key="3">
    <source>
        <dbReference type="Proteomes" id="UP000027222"/>
    </source>
</evidence>
<gene>
    <name evidence="2" type="ORF">GALMADRAFT_213957</name>
</gene>
<evidence type="ECO:0000256" key="1">
    <source>
        <dbReference type="SAM" id="MobiDB-lite"/>
    </source>
</evidence>
<organism evidence="2 3">
    <name type="scientific">Galerina marginata (strain CBS 339.88)</name>
    <dbReference type="NCBI Taxonomy" id="685588"/>
    <lineage>
        <taxon>Eukaryota</taxon>
        <taxon>Fungi</taxon>
        <taxon>Dikarya</taxon>
        <taxon>Basidiomycota</taxon>
        <taxon>Agaricomycotina</taxon>
        <taxon>Agaricomycetes</taxon>
        <taxon>Agaricomycetidae</taxon>
        <taxon>Agaricales</taxon>
        <taxon>Agaricineae</taxon>
        <taxon>Strophariaceae</taxon>
        <taxon>Galerina</taxon>
    </lineage>
</organism>
<dbReference type="HOGENOM" id="CLU_1094351_0_0_1"/>